<dbReference type="GO" id="GO:0005886">
    <property type="term" value="C:plasma membrane"/>
    <property type="evidence" value="ECO:0007669"/>
    <property type="project" value="UniProtKB-SubCell"/>
</dbReference>
<keyword evidence="17" id="KW-1185">Reference proteome</keyword>
<evidence type="ECO:0000256" key="2">
    <source>
        <dbReference type="ARBA" id="ARBA00015897"/>
    </source>
</evidence>
<dbReference type="Proteomes" id="UP000308730">
    <property type="component" value="Unassembled WGS sequence"/>
</dbReference>
<sequence>MAKEEVLIDSVCVLADLGYTVLSDTCTPIEGDDAPVWLNVLSHLSLVITTLFLVEIPVTTWAIGFEFYNPFGKTPHALLHLFDVVVIVTTFVLEVVLRGKERELASLLIVLRLWRLVKLVGGIAVGAGDLEEETAKDLFKTREQLEKKSKELAQVQDENQQLRNRIAWLENQ</sequence>
<evidence type="ECO:0000256" key="13">
    <source>
        <dbReference type="SAM" id="Coils"/>
    </source>
</evidence>
<evidence type="ECO:0000313" key="17">
    <source>
        <dbReference type="Proteomes" id="UP000308730"/>
    </source>
</evidence>
<dbReference type="GO" id="GO:0034702">
    <property type="term" value="C:monoatomic ion channel complex"/>
    <property type="evidence" value="ECO:0007669"/>
    <property type="project" value="UniProtKB-KW"/>
</dbReference>
<dbReference type="Gene3D" id="1.20.120.350">
    <property type="entry name" value="Voltage-gated potassium channels. Chain C"/>
    <property type="match status" value="1"/>
</dbReference>
<evidence type="ECO:0000313" key="16">
    <source>
        <dbReference type="EMBL" id="THH26942.1"/>
    </source>
</evidence>
<keyword evidence="4" id="KW-1003">Cell membrane</keyword>
<dbReference type="InterPro" id="IPR005821">
    <property type="entry name" value="Ion_trans_dom"/>
</dbReference>
<dbReference type="Pfam" id="PF00520">
    <property type="entry name" value="Ion_trans"/>
    <property type="match status" value="1"/>
</dbReference>
<proteinExistence type="predicted"/>
<dbReference type="PANTHER" id="PTHR46480:SF1">
    <property type="entry name" value="VOLTAGE-GATED HYDROGEN CHANNEL 1"/>
    <property type="match status" value="1"/>
</dbReference>
<keyword evidence="7 14" id="KW-1133">Transmembrane helix</keyword>
<comment type="subcellular location">
    <subcellularLocation>
        <location evidence="1">Cell membrane</location>
        <topology evidence="1">Multi-pass membrane protein</topology>
    </subcellularLocation>
</comment>
<dbReference type="AlphaFoldDB" id="A0A4S4MLZ3"/>
<keyword evidence="8 13" id="KW-0175">Coiled coil</keyword>
<dbReference type="InterPro" id="IPR031846">
    <property type="entry name" value="Hvcn1"/>
</dbReference>
<gene>
    <name evidence="16" type="ORF">EUX98_g7247</name>
</gene>
<reference evidence="16 17" key="1">
    <citation type="submission" date="2019-02" db="EMBL/GenBank/DDBJ databases">
        <title>Genome sequencing of the rare red list fungi Antrodiella citrinella (Flaviporus citrinellus).</title>
        <authorList>
            <person name="Buettner E."/>
            <person name="Kellner H."/>
        </authorList>
    </citation>
    <scope>NUCLEOTIDE SEQUENCE [LARGE SCALE GENOMIC DNA]</scope>
    <source>
        <strain evidence="16 17">DSM 108506</strain>
    </source>
</reference>
<dbReference type="OrthoDB" id="427456at2759"/>
<protein>
    <recommendedName>
        <fullName evidence="2">Voltage-gated hydrogen channel 1</fullName>
    </recommendedName>
    <alternativeName>
        <fullName evidence="12">Hydrogen voltage-gated channel 1</fullName>
    </alternativeName>
</protein>
<feature type="transmembrane region" description="Helical" evidence="14">
    <location>
        <begin position="44"/>
        <end position="65"/>
    </location>
</feature>
<evidence type="ECO:0000256" key="14">
    <source>
        <dbReference type="SAM" id="Phobius"/>
    </source>
</evidence>
<accession>A0A4S4MLZ3</accession>
<evidence type="ECO:0000256" key="9">
    <source>
        <dbReference type="ARBA" id="ARBA00023065"/>
    </source>
</evidence>
<evidence type="ECO:0000256" key="6">
    <source>
        <dbReference type="ARBA" id="ARBA00022882"/>
    </source>
</evidence>
<comment type="caution">
    <text evidence="16">The sequence shown here is derived from an EMBL/GenBank/DDBJ whole genome shotgun (WGS) entry which is preliminary data.</text>
</comment>
<keyword evidence="10 14" id="KW-0472">Membrane</keyword>
<dbReference type="InterPro" id="IPR027359">
    <property type="entry name" value="Volt_channel_dom_sf"/>
</dbReference>
<keyword evidence="9" id="KW-0406">Ion transport</keyword>
<evidence type="ECO:0000256" key="3">
    <source>
        <dbReference type="ARBA" id="ARBA00022448"/>
    </source>
</evidence>
<feature type="domain" description="Ion transport" evidence="15">
    <location>
        <begin position="28"/>
        <end position="120"/>
    </location>
</feature>
<dbReference type="PANTHER" id="PTHR46480">
    <property type="entry name" value="F20B24.22"/>
    <property type="match status" value="1"/>
</dbReference>
<keyword evidence="3" id="KW-0813">Transport</keyword>
<evidence type="ECO:0000256" key="12">
    <source>
        <dbReference type="ARBA" id="ARBA00031989"/>
    </source>
</evidence>
<evidence type="ECO:0000256" key="11">
    <source>
        <dbReference type="ARBA" id="ARBA00023303"/>
    </source>
</evidence>
<keyword evidence="5 14" id="KW-0812">Transmembrane</keyword>
<evidence type="ECO:0000256" key="10">
    <source>
        <dbReference type="ARBA" id="ARBA00023136"/>
    </source>
</evidence>
<evidence type="ECO:0000256" key="8">
    <source>
        <dbReference type="ARBA" id="ARBA00023054"/>
    </source>
</evidence>
<evidence type="ECO:0000256" key="1">
    <source>
        <dbReference type="ARBA" id="ARBA00004651"/>
    </source>
</evidence>
<evidence type="ECO:0000256" key="7">
    <source>
        <dbReference type="ARBA" id="ARBA00022989"/>
    </source>
</evidence>
<feature type="coiled-coil region" evidence="13">
    <location>
        <begin position="135"/>
        <end position="172"/>
    </location>
</feature>
<evidence type="ECO:0000256" key="5">
    <source>
        <dbReference type="ARBA" id="ARBA00022692"/>
    </source>
</evidence>
<dbReference type="GO" id="GO:0030171">
    <property type="term" value="F:voltage-gated proton channel activity"/>
    <property type="evidence" value="ECO:0007669"/>
    <property type="project" value="InterPro"/>
</dbReference>
<keyword evidence="11" id="KW-0407">Ion channel</keyword>
<evidence type="ECO:0000259" key="15">
    <source>
        <dbReference type="Pfam" id="PF00520"/>
    </source>
</evidence>
<evidence type="ECO:0000256" key="4">
    <source>
        <dbReference type="ARBA" id="ARBA00022475"/>
    </source>
</evidence>
<keyword evidence="6" id="KW-0851">Voltage-gated channel</keyword>
<organism evidence="16 17">
    <name type="scientific">Antrodiella citrinella</name>
    <dbReference type="NCBI Taxonomy" id="2447956"/>
    <lineage>
        <taxon>Eukaryota</taxon>
        <taxon>Fungi</taxon>
        <taxon>Dikarya</taxon>
        <taxon>Basidiomycota</taxon>
        <taxon>Agaricomycotina</taxon>
        <taxon>Agaricomycetes</taxon>
        <taxon>Polyporales</taxon>
        <taxon>Steccherinaceae</taxon>
        <taxon>Antrodiella</taxon>
    </lineage>
</organism>
<dbReference type="EMBL" id="SGPM01000294">
    <property type="protein sequence ID" value="THH26942.1"/>
    <property type="molecule type" value="Genomic_DNA"/>
</dbReference>
<name>A0A4S4MLZ3_9APHY</name>
<feature type="transmembrane region" description="Helical" evidence="14">
    <location>
        <begin position="77"/>
        <end position="97"/>
    </location>
</feature>
<dbReference type="CDD" id="cd14686">
    <property type="entry name" value="bZIP"/>
    <property type="match status" value="1"/>
</dbReference>